<comment type="caution">
    <text evidence="1">The sequence shown here is derived from an EMBL/GenBank/DDBJ whole genome shotgun (WGS) entry which is preliminary data.</text>
</comment>
<name>A0ABS7APL6_9CLOT</name>
<evidence type="ECO:0000313" key="1">
    <source>
        <dbReference type="EMBL" id="MBW6410600.1"/>
    </source>
</evidence>
<protein>
    <submittedName>
        <fullName evidence="1">Uncharacterized protein</fullName>
    </submittedName>
</protein>
<sequence length="84" mass="10187">MEFMYIKYKNGIRESIIKKGENILMKDKKIISFENRKRKTSFQSTTRSEIHPYTKNVCMQNKLDQEITDFFFNAVHKNYLSNRK</sequence>
<dbReference type="RefSeq" id="WP_219780064.1">
    <property type="nucleotide sequence ID" value="NZ_JAHXPT010000008.1"/>
</dbReference>
<evidence type="ECO:0000313" key="2">
    <source>
        <dbReference type="Proteomes" id="UP001519921"/>
    </source>
</evidence>
<reference evidence="1 2" key="1">
    <citation type="submission" date="2021-07" db="EMBL/GenBank/DDBJ databases">
        <title>Clostridium weizhouense sp. nov., an anaerobic bacterium isolated from activated sludge of Petroleum wastewater.</title>
        <authorList>
            <person name="Li Q."/>
        </authorList>
    </citation>
    <scope>NUCLEOTIDE SEQUENCE [LARGE SCALE GENOMIC DNA]</scope>
    <source>
        <strain evidence="1 2">YB-6</strain>
    </source>
</reference>
<dbReference type="Proteomes" id="UP001519921">
    <property type="component" value="Unassembled WGS sequence"/>
</dbReference>
<accession>A0ABS7APL6</accession>
<gene>
    <name evidence="1" type="ORF">KYD98_10880</name>
</gene>
<organism evidence="1 2">
    <name type="scientific">Clostridium weizhouense</name>
    <dbReference type="NCBI Taxonomy" id="2859781"/>
    <lineage>
        <taxon>Bacteria</taxon>
        <taxon>Bacillati</taxon>
        <taxon>Bacillota</taxon>
        <taxon>Clostridia</taxon>
        <taxon>Eubacteriales</taxon>
        <taxon>Clostridiaceae</taxon>
        <taxon>Clostridium</taxon>
    </lineage>
</organism>
<keyword evidence="2" id="KW-1185">Reference proteome</keyword>
<proteinExistence type="predicted"/>
<dbReference type="EMBL" id="JAHXPT010000008">
    <property type="protein sequence ID" value="MBW6410600.1"/>
    <property type="molecule type" value="Genomic_DNA"/>
</dbReference>